<sequence>MVNSKKYRQGSKTGVKTATKSNSRHYPSSPQDTMIPPAKTIVAFGNATFAATMKGKRAAPVKLIIKKLIQIQTNVLQVCFVDEYLTSQVCNACKNRQLDNITTMSSKRRVHAMLECNNSSCNIVWNRDVNAAKNIFDVFIFAAEQENKKHPAFERPEEQA</sequence>
<dbReference type="GO" id="GO:0003677">
    <property type="term" value="F:DNA binding"/>
    <property type="evidence" value="ECO:0007669"/>
    <property type="project" value="UniProtKB-KW"/>
</dbReference>
<accession>A0A1X0RNN0</accession>
<dbReference type="Proteomes" id="UP000242381">
    <property type="component" value="Unassembled WGS sequence"/>
</dbReference>
<evidence type="ECO:0000256" key="1">
    <source>
        <dbReference type="ARBA" id="ARBA00023125"/>
    </source>
</evidence>
<evidence type="ECO:0000259" key="3">
    <source>
        <dbReference type="Pfam" id="PF07282"/>
    </source>
</evidence>
<dbReference type="AlphaFoldDB" id="A0A1X0RNN0"/>
<organism evidence="4 5">
    <name type="scientific">Rhizopus microsporus</name>
    <dbReference type="NCBI Taxonomy" id="58291"/>
    <lineage>
        <taxon>Eukaryota</taxon>
        <taxon>Fungi</taxon>
        <taxon>Fungi incertae sedis</taxon>
        <taxon>Mucoromycota</taxon>
        <taxon>Mucoromycotina</taxon>
        <taxon>Mucoromycetes</taxon>
        <taxon>Mucorales</taxon>
        <taxon>Mucorineae</taxon>
        <taxon>Rhizopodaceae</taxon>
        <taxon>Rhizopus</taxon>
    </lineage>
</organism>
<evidence type="ECO:0000313" key="4">
    <source>
        <dbReference type="EMBL" id="ORE13652.1"/>
    </source>
</evidence>
<protein>
    <recommendedName>
        <fullName evidence="3">Cas12f1-like TNB domain-containing protein</fullName>
    </recommendedName>
</protein>
<evidence type="ECO:0000313" key="5">
    <source>
        <dbReference type="Proteomes" id="UP000242381"/>
    </source>
</evidence>
<proteinExistence type="predicted"/>
<feature type="compositionally biased region" description="Polar residues" evidence="2">
    <location>
        <begin position="10"/>
        <end position="32"/>
    </location>
</feature>
<dbReference type="Pfam" id="PF07282">
    <property type="entry name" value="Cas12f1-like_TNB"/>
    <property type="match status" value="1"/>
</dbReference>
<dbReference type="VEuPathDB" id="FungiDB:BCV72DRAFT_310161"/>
<dbReference type="InterPro" id="IPR010095">
    <property type="entry name" value="Cas12f1-like_TNB"/>
</dbReference>
<gene>
    <name evidence="4" type="ORF">BCV71DRAFT_277620</name>
</gene>
<feature type="region of interest" description="Disordered" evidence="2">
    <location>
        <begin position="1"/>
        <end position="32"/>
    </location>
</feature>
<name>A0A1X0RNN0_RHIZD</name>
<reference evidence="4 5" key="1">
    <citation type="journal article" date="2016" name="Proc. Natl. Acad. Sci. U.S.A.">
        <title>Lipid metabolic changes in an early divergent fungus govern the establishment of a mutualistic symbiosis with endobacteria.</title>
        <authorList>
            <person name="Lastovetsky O.A."/>
            <person name="Gaspar M.L."/>
            <person name="Mondo S.J."/>
            <person name="LaButti K.M."/>
            <person name="Sandor L."/>
            <person name="Grigoriev I.V."/>
            <person name="Henry S.A."/>
            <person name="Pawlowska T.E."/>
        </authorList>
    </citation>
    <scope>NUCLEOTIDE SEQUENCE [LARGE SCALE GENOMIC DNA]</scope>
    <source>
        <strain evidence="4 5">ATCC 11559</strain>
    </source>
</reference>
<feature type="domain" description="Cas12f1-like TNB" evidence="3">
    <location>
        <begin position="77"/>
        <end position="135"/>
    </location>
</feature>
<dbReference type="EMBL" id="KV921520">
    <property type="protein sequence ID" value="ORE13652.1"/>
    <property type="molecule type" value="Genomic_DNA"/>
</dbReference>
<keyword evidence="1" id="KW-0238">DNA-binding</keyword>
<evidence type="ECO:0000256" key="2">
    <source>
        <dbReference type="SAM" id="MobiDB-lite"/>
    </source>
</evidence>